<dbReference type="Pfam" id="PF00392">
    <property type="entry name" value="GntR"/>
    <property type="match status" value="1"/>
</dbReference>
<evidence type="ECO:0000256" key="2">
    <source>
        <dbReference type="ARBA" id="ARBA00023125"/>
    </source>
</evidence>
<dbReference type="PROSITE" id="PS50949">
    <property type="entry name" value="HTH_GNTR"/>
    <property type="match status" value="1"/>
</dbReference>
<evidence type="ECO:0000313" key="6">
    <source>
        <dbReference type="Proteomes" id="UP001432075"/>
    </source>
</evidence>
<dbReference type="EMBL" id="CP108057">
    <property type="protein sequence ID" value="WUO44442.1"/>
    <property type="molecule type" value="Genomic_DNA"/>
</dbReference>
<dbReference type="SMART" id="SM00345">
    <property type="entry name" value="HTH_GNTR"/>
    <property type="match status" value="1"/>
</dbReference>
<proteinExistence type="predicted"/>
<organism evidence="5 6">
    <name type="scientific">Streptomyces goshikiensis</name>
    <dbReference type="NCBI Taxonomy" id="1942"/>
    <lineage>
        <taxon>Bacteria</taxon>
        <taxon>Bacillati</taxon>
        <taxon>Actinomycetota</taxon>
        <taxon>Actinomycetes</taxon>
        <taxon>Kitasatosporales</taxon>
        <taxon>Streptomycetaceae</taxon>
        <taxon>Streptomyces</taxon>
    </lineage>
</organism>
<keyword evidence="3" id="KW-0804">Transcription</keyword>
<reference evidence="5" key="1">
    <citation type="submission" date="2022-10" db="EMBL/GenBank/DDBJ databases">
        <title>The complete genomes of actinobacterial strains from the NBC collection.</title>
        <authorList>
            <person name="Joergensen T.S."/>
            <person name="Alvarez Arevalo M."/>
            <person name="Sterndorff E.B."/>
            <person name="Faurdal D."/>
            <person name="Vuksanovic O."/>
            <person name="Mourched A.-S."/>
            <person name="Charusanti P."/>
            <person name="Shaw S."/>
            <person name="Blin K."/>
            <person name="Weber T."/>
        </authorList>
    </citation>
    <scope>NUCLEOTIDE SEQUENCE</scope>
    <source>
        <strain evidence="5">NBC_00283</strain>
    </source>
</reference>
<evidence type="ECO:0000256" key="1">
    <source>
        <dbReference type="ARBA" id="ARBA00023015"/>
    </source>
</evidence>
<keyword evidence="2" id="KW-0238">DNA-binding</keyword>
<keyword evidence="1" id="KW-0805">Transcription regulation</keyword>
<dbReference type="InterPro" id="IPR036390">
    <property type="entry name" value="WH_DNA-bd_sf"/>
</dbReference>
<dbReference type="CDD" id="cd07377">
    <property type="entry name" value="WHTH_GntR"/>
    <property type="match status" value="1"/>
</dbReference>
<name>A0ABZ1RCF1_9ACTN</name>
<dbReference type="Pfam" id="PF07702">
    <property type="entry name" value="UTRA"/>
    <property type="match status" value="1"/>
</dbReference>
<dbReference type="Proteomes" id="UP001432075">
    <property type="component" value="Chromosome"/>
</dbReference>
<dbReference type="PANTHER" id="PTHR44846:SF17">
    <property type="entry name" value="GNTR-FAMILY TRANSCRIPTIONAL REGULATOR"/>
    <property type="match status" value="1"/>
</dbReference>
<dbReference type="InterPro" id="IPR036388">
    <property type="entry name" value="WH-like_DNA-bd_sf"/>
</dbReference>
<dbReference type="RefSeq" id="WP_387987556.1">
    <property type="nucleotide sequence ID" value="NZ_JBIAJA010000048.1"/>
</dbReference>
<dbReference type="PANTHER" id="PTHR44846">
    <property type="entry name" value="MANNOSYL-D-GLYCERATE TRANSPORT/METABOLISM SYSTEM REPRESSOR MNGR-RELATED"/>
    <property type="match status" value="1"/>
</dbReference>
<dbReference type="InterPro" id="IPR028978">
    <property type="entry name" value="Chorismate_lyase_/UTRA_dom_sf"/>
</dbReference>
<evidence type="ECO:0000256" key="3">
    <source>
        <dbReference type="ARBA" id="ARBA00023163"/>
    </source>
</evidence>
<dbReference type="SUPFAM" id="SSF46785">
    <property type="entry name" value="Winged helix' DNA-binding domain"/>
    <property type="match status" value="1"/>
</dbReference>
<evidence type="ECO:0000313" key="5">
    <source>
        <dbReference type="EMBL" id="WUO44442.1"/>
    </source>
</evidence>
<dbReference type="SMART" id="SM00866">
    <property type="entry name" value="UTRA"/>
    <property type="match status" value="1"/>
</dbReference>
<dbReference type="SUPFAM" id="SSF64288">
    <property type="entry name" value="Chorismate lyase-like"/>
    <property type="match status" value="1"/>
</dbReference>
<dbReference type="InterPro" id="IPR011663">
    <property type="entry name" value="UTRA"/>
</dbReference>
<dbReference type="InterPro" id="IPR000524">
    <property type="entry name" value="Tscrpt_reg_HTH_GntR"/>
</dbReference>
<evidence type="ECO:0000259" key="4">
    <source>
        <dbReference type="PROSITE" id="PS50949"/>
    </source>
</evidence>
<feature type="domain" description="HTH gntR-type" evidence="4">
    <location>
        <begin position="3"/>
        <end position="70"/>
    </location>
</feature>
<gene>
    <name evidence="5" type="ORF">OHU17_00650</name>
</gene>
<keyword evidence="6" id="KW-1185">Reference proteome</keyword>
<dbReference type="Gene3D" id="1.10.10.10">
    <property type="entry name" value="Winged helix-like DNA-binding domain superfamily/Winged helix DNA-binding domain"/>
    <property type="match status" value="1"/>
</dbReference>
<protein>
    <submittedName>
        <fullName evidence="5">GntR family transcriptional regulator</fullName>
    </submittedName>
</protein>
<sequence>MPSQRWRELADRLAGRIESGEFPPGARMPTTVELMAEGESKPSVERAYRDLVERGLVVRKPRVGTVVRSRARVRVPLSRYGAVLRPGGDMGPWETAAGVDVGGTVVLLAVERLAASADIAALLGLPSGTLVVRRGRHALIDGDVVQIQEAFYPVDVAEGCGLDQPGKILGGVLGAMTAGGLAPGFADEKVTARMPTTAEAAALGMGERVPVLCVERVVRGRGGRVLEALRVVGAADRVELHYDELPLTGGVA</sequence>
<dbReference type="InterPro" id="IPR050679">
    <property type="entry name" value="Bact_HTH_transcr_reg"/>
</dbReference>
<dbReference type="Gene3D" id="3.40.1410.10">
    <property type="entry name" value="Chorismate lyase-like"/>
    <property type="match status" value="1"/>
</dbReference>
<accession>A0ABZ1RCF1</accession>